<dbReference type="EMBL" id="SJXE01000008">
    <property type="protein sequence ID" value="TCI02278.1"/>
    <property type="molecule type" value="Genomic_DNA"/>
</dbReference>
<accession>A0ABY2AI15</accession>
<dbReference type="Proteomes" id="UP000292554">
    <property type="component" value="Unassembled WGS sequence"/>
</dbReference>
<sequence length="158" mass="17891">MNRANFLEKLNDIGFADSYYELCADFPLEPSGSPATKGKKNEVVPLFEACEQEVKYNGKFRMYELVLPKVSETEYSASLFFQRHGLEFTFGFKNQEDEYSTNLAVLSSEVKKEFEPSFSINPAYPRPDHNGSIDTLGSIIARFSKLIQGAVSEFEKNS</sequence>
<evidence type="ECO:0000313" key="2">
    <source>
        <dbReference type="Proteomes" id="UP000292554"/>
    </source>
</evidence>
<gene>
    <name evidence="1" type="ORF">EZV61_15220</name>
</gene>
<keyword evidence="2" id="KW-1185">Reference proteome</keyword>
<dbReference type="RefSeq" id="WP_131416671.1">
    <property type="nucleotide sequence ID" value="NZ_SJXE01000008.1"/>
</dbReference>
<reference evidence="1 2" key="1">
    <citation type="submission" date="2019-02" db="EMBL/GenBank/DDBJ databases">
        <title>Corallincola luteus sp. nov., a marine bacterium isolated from surface sediment of Bohai Sea in China.</title>
        <authorList>
            <person name="Ren Q."/>
        </authorList>
    </citation>
    <scope>NUCLEOTIDE SEQUENCE [LARGE SCALE GENOMIC DNA]</scope>
    <source>
        <strain evidence="1 2">DASS28</strain>
    </source>
</reference>
<proteinExistence type="predicted"/>
<evidence type="ECO:0000313" key="1">
    <source>
        <dbReference type="EMBL" id="TCI02278.1"/>
    </source>
</evidence>
<comment type="caution">
    <text evidence="1">The sequence shown here is derived from an EMBL/GenBank/DDBJ whole genome shotgun (WGS) entry which is preliminary data.</text>
</comment>
<protein>
    <submittedName>
        <fullName evidence="1">Uncharacterized protein</fullName>
    </submittedName>
</protein>
<name>A0ABY2AI15_9GAMM</name>
<organism evidence="1 2">
    <name type="scientific">Corallincola luteus</name>
    <dbReference type="NCBI Taxonomy" id="1775177"/>
    <lineage>
        <taxon>Bacteria</taxon>
        <taxon>Pseudomonadati</taxon>
        <taxon>Pseudomonadota</taxon>
        <taxon>Gammaproteobacteria</taxon>
        <taxon>Alteromonadales</taxon>
        <taxon>Psychromonadaceae</taxon>
        <taxon>Corallincola</taxon>
    </lineage>
</organism>